<proteinExistence type="predicted"/>
<organism evidence="1">
    <name type="scientific">metagenome</name>
    <dbReference type="NCBI Taxonomy" id="256318"/>
    <lineage>
        <taxon>unclassified sequences</taxon>
        <taxon>metagenomes</taxon>
    </lineage>
</organism>
<evidence type="ECO:0000313" key="1">
    <source>
        <dbReference type="EMBL" id="CUR60487.1"/>
    </source>
</evidence>
<sequence length="71" mass="8384">MEAAWSLGRREDTPPLTRFLAEQLTTAHWFDQRRTREALDWAPHVSLDTGFARLARSYARESERQDLSRRP</sequence>
<protein>
    <submittedName>
        <fullName evidence="1">Uncharacterized protein</fullName>
    </submittedName>
</protein>
<name>A0A2P2CEY7_9ZZZZ</name>
<dbReference type="EMBL" id="CZKA01000077">
    <property type="protein sequence ID" value="CUR60487.1"/>
    <property type="molecule type" value="Genomic_DNA"/>
</dbReference>
<dbReference type="AlphaFoldDB" id="A0A2P2CEY7"/>
<accession>A0A2P2CEY7</accession>
<gene>
    <name evidence="1" type="ORF">NOCA2790029</name>
</gene>
<reference evidence="1" key="1">
    <citation type="submission" date="2015-08" db="EMBL/GenBank/DDBJ databases">
        <authorList>
            <person name="Babu N.S."/>
            <person name="Beckwith C.J."/>
            <person name="Beseler K.G."/>
            <person name="Brison A."/>
            <person name="Carone J.V."/>
            <person name="Caskin T.P."/>
            <person name="Diamond M."/>
            <person name="Durham M.E."/>
            <person name="Foxe J.M."/>
            <person name="Go M."/>
            <person name="Henderson B.A."/>
            <person name="Jones I.B."/>
            <person name="McGettigan J.A."/>
            <person name="Micheletti S.J."/>
            <person name="Nasrallah M.E."/>
            <person name="Ortiz D."/>
            <person name="Piller C.R."/>
            <person name="Privatt S.R."/>
            <person name="Schneider S.L."/>
            <person name="Sharp S."/>
            <person name="Smith T.C."/>
            <person name="Stanton J.D."/>
            <person name="Ullery H.E."/>
            <person name="Wilson R.J."/>
            <person name="Serrano M.G."/>
            <person name="Buck G."/>
            <person name="Lee V."/>
            <person name="Wang Y."/>
            <person name="Carvalho R."/>
            <person name="Voegtly L."/>
            <person name="Shi R."/>
            <person name="Duckworth R."/>
            <person name="Johnson A."/>
            <person name="Loviza R."/>
            <person name="Walstead R."/>
            <person name="Shah Z."/>
            <person name="Kiflezghi M."/>
            <person name="Wade K."/>
            <person name="Ball S.L."/>
            <person name="Bradley K.W."/>
            <person name="Asai D.J."/>
            <person name="Bowman C.A."/>
            <person name="Russell D.A."/>
            <person name="Pope W.H."/>
            <person name="Jacobs-Sera D."/>
            <person name="Hendrix R.W."/>
            <person name="Hatfull G.F."/>
        </authorList>
    </citation>
    <scope>NUCLEOTIDE SEQUENCE</scope>
</reference>